<dbReference type="PANTHER" id="PTHR46985:SF3">
    <property type="entry name" value="NACHT, LRR AND PYD DOMAINS-CONTAINING PROTEIN 1"/>
    <property type="match status" value="1"/>
</dbReference>
<keyword evidence="5" id="KW-0395">Inflammatory response</keyword>
<protein>
    <recommendedName>
        <fullName evidence="11">CARD domain-containing protein</fullName>
    </recommendedName>
</protein>
<keyword evidence="4" id="KW-0391">Immunity</keyword>
<evidence type="ECO:0000313" key="9">
    <source>
        <dbReference type="Ensembl" id="ENSVURP00010028908.1"/>
    </source>
</evidence>
<dbReference type="InterPro" id="IPR011029">
    <property type="entry name" value="DEATH-like_dom_sf"/>
</dbReference>
<dbReference type="InterPro" id="IPR001315">
    <property type="entry name" value="CARD"/>
</dbReference>
<evidence type="ECO:0000256" key="2">
    <source>
        <dbReference type="ARBA" id="ARBA00022490"/>
    </source>
</evidence>
<dbReference type="SUPFAM" id="SSF47986">
    <property type="entry name" value="DEATH domain"/>
    <property type="match status" value="2"/>
</dbReference>
<dbReference type="GO" id="GO:0061702">
    <property type="term" value="C:canonical inflammasome complex"/>
    <property type="evidence" value="ECO:0007669"/>
    <property type="project" value="UniProtKB-SubCell"/>
</dbReference>
<evidence type="ECO:0008006" key="11">
    <source>
        <dbReference type="Google" id="ProtNLM"/>
    </source>
</evidence>
<name>A0A4X2LXX5_VOMUR</name>
<evidence type="ECO:0000256" key="4">
    <source>
        <dbReference type="ARBA" id="ARBA00022859"/>
    </source>
</evidence>
<dbReference type="Proteomes" id="UP000314987">
    <property type="component" value="Unassembled WGS sequence"/>
</dbReference>
<dbReference type="Pfam" id="PF02758">
    <property type="entry name" value="PYRIN"/>
    <property type="match status" value="1"/>
</dbReference>
<reference evidence="9" key="2">
    <citation type="submission" date="2025-08" db="UniProtKB">
        <authorList>
            <consortium name="Ensembl"/>
        </authorList>
    </citation>
    <scope>IDENTIFICATION</scope>
</reference>
<comment type="subcellular location">
    <subcellularLocation>
        <location evidence="1">Inflammasome</location>
    </subcellularLocation>
</comment>
<evidence type="ECO:0000313" key="10">
    <source>
        <dbReference type="Proteomes" id="UP000314987"/>
    </source>
</evidence>
<dbReference type="OMA" id="CKPQAER"/>
<proteinExistence type="predicted"/>
<dbReference type="PROSITE" id="PS50209">
    <property type="entry name" value="CARD"/>
    <property type="match status" value="1"/>
</dbReference>
<evidence type="ECO:0000256" key="6">
    <source>
        <dbReference type="ARBA" id="ARBA00023233"/>
    </source>
</evidence>
<keyword evidence="2" id="KW-0963">Cytoplasm</keyword>
<dbReference type="InterPro" id="IPR051249">
    <property type="entry name" value="NLRP_Inflammasome"/>
</dbReference>
<evidence type="ECO:0000259" key="7">
    <source>
        <dbReference type="PROSITE" id="PS50209"/>
    </source>
</evidence>
<dbReference type="InterPro" id="IPR033516">
    <property type="entry name" value="CARD8/ASC/NALP1_CARD"/>
</dbReference>
<dbReference type="Ensembl" id="ENSVURT00010032938.1">
    <property type="protein sequence ID" value="ENSVURP00010028908.1"/>
    <property type="gene ID" value="ENSVURG00010022135.1"/>
</dbReference>
<keyword evidence="3" id="KW-0399">Innate immunity</keyword>
<dbReference type="Pfam" id="PF00619">
    <property type="entry name" value="CARD"/>
    <property type="match status" value="1"/>
</dbReference>
<keyword evidence="6" id="KW-1271">Inflammasome</keyword>
<evidence type="ECO:0000259" key="8">
    <source>
        <dbReference type="PROSITE" id="PS50824"/>
    </source>
</evidence>
<dbReference type="Gene3D" id="1.10.533.10">
    <property type="entry name" value="Death Domain, Fas"/>
    <property type="match status" value="2"/>
</dbReference>
<dbReference type="InterPro" id="IPR004020">
    <property type="entry name" value="DAPIN"/>
</dbReference>
<dbReference type="GO" id="GO:0042981">
    <property type="term" value="P:regulation of apoptotic process"/>
    <property type="evidence" value="ECO:0007669"/>
    <property type="project" value="InterPro"/>
</dbReference>
<dbReference type="PROSITE" id="PS50824">
    <property type="entry name" value="DAPIN"/>
    <property type="match status" value="1"/>
</dbReference>
<accession>A0A4X2LXX5</accession>
<dbReference type="AlphaFoldDB" id="A0A4X2LXX5"/>
<organism evidence="9 10">
    <name type="scientific">Vombatus ursinus</name>
    <name type="common">Common wombat</name>
    <dbReference type="NCBI Taxonomy" id="29139"/>
    <lineage>
        <taxon>Eukaryota</taxon>
        <taxon>Metazoa</taxon>
        <taxon>Chordata</taxon>
        <taxon>Craniata</taxon>
        <taxon>Vertebrata</taxon>
        <taxon>Euteleostomi</taxon>
        <taxon>Mammalia</taxon>
        <taxon>Metatheria</taxon>
        <taxon>Diprotodontia</taxon>
        <taxon>Vombatidae</taxon>
        <taxon>Vombatus</taxon>
    </lineage>
</organism>
<dbReference type="CDD" id="cd08330">
    <property type="entry name" value="CARD_ASC_NALP1"/>
    <property type="match status" value="1"/>
</dbReference>
<evidence type="ECO:0000256" key="1">
    <source>
        <dbReference type="ARBA" id="ARBA00004110"/>
    </source>
</evidence>
<keyword evidence="10" id="KW-1185">Reference proteome</keyword>
<dbReference type="GeneTree" id="ENSGT00940000161873"/>
<dbReference type="GO" id="GO:0045087">
    <property type="term" value="P:innate immune response"/>
    <property type="evidence" value="ECO:0007669"/>
    <property type="project" value="UniProtKB-KW"/>
</dbReference>
<dbReference type="GO" id="GO:0006954">
    <property type="term" value="P:inflammatory response"/>
    <property type="evidence" value="ECO:0007669"/>
    <property type="project" value="UniProtKB-KW"/>
</dbReference>
<reference evidence="9" key="3">
    <citation type="submission" date="2025-09" db="UniProtKB">
        <authorList>
            <consortium name="Ensembl"/>
        </authorList>
    </citation>
    <scope>IDENTIFICATION</scope>
</reference>
<feature type="domain" description="Pyrin" evidence="8">
    <location>
        <begin position="1"/>
        <end position="84"/>
    </location>
</feature>
<evidence type="ECO:0000256" key="5">
    <source>
        <dbReference type="ARBA" id="ARBA00023198"/>
    </source>
</evidence>
<dbReference type="PANTHER" id="PTHR46985">
    <property type="entry name" value="NACHT, LRR AND PYD DOMAINS-CONTAINING PROTEIN 1"/>
    <property type="match status" value="1"/>
</dbReference>
<evidence type="ECO:0000256" key="3">
    <source>
        <dbReference type="ARBA" id="ARBA00022588"/>
    </source>
</evidence>
<dbReference type="SMART" id="SM01289">
    <property type="entry name" value="PYRIN"/>
    <property type="match status" value="1"/>
</dbReference>
<reference evidence="10" key="1">
    <citation type="submission" date="2018-12" db="EMBL/GenBank/DDBJ databases">
        <authorList>
            <person name="Yazar S."/>
        </authorList>
    </citation>
    <scope>NUCLEOTIDE SEQUENCE [LARGE SCALE GENOMIC DNA]</scope>
</reference>
<dbReference type="STRING" id="29139.ENSVURP00010028908"/>
<dbReference type="FunFam" id="1.10.533.10:FF:000013">
    <property type="entry name" value="Apoptosis-associated speck-like protein containing a CARD"/>
    <property type="match status" value="1"/>
</dbReference>
<sequence>MAQTVHRWLVRHLEHLTQEQLKKFKLHLVDNLPRGSLEGADHRKVADLLVSSHRQQEALKIALNIWEKMGLLELWERAKKGLHFVDQHRDQIISRVTAVDMILDKLYHKFLSNEDYEHIRAEKTNPDKMRQLFSFSTSWDRNCRDYLYEVLKETHPHLMNEIQNTQKHQ</sequence>
<feature type="domain" description="CARD" evidence="7">
    <location>
        <begin position="77"/>
        <end position="166"/>
    </location>
</feature>